<dbReference type="CDD" id="cd08422">
    <property type="entry name" value="PBP2_CrgA_like"/>
    <property type="match status" value="1"/>
</dbReference>
<reference evidence="6 7" key="1">
    <citation type="submission" date="2018-06" db="EMBL/GenBank/DDBJ databases">
        <title>Genomic Encyclopedia of Type Strains, Phase IV (KMG-IV): sequencing the most valuable type-strain genomes for metagenomic binning, comparative biology and taxonomic classification.</title>
        <authorList>
            <person name="Goeker M."/>
        </authorList>
    </citation>
    <scope>NUCLEOTIDE SEQUENCE [LARGE SCALE GENOMIC DNA]</scope>
    <source>
        <strain evidence="6 7">DSM 24032</strain>
    </source>
</reference>
<dbReference type="Pfam" id="PF00126">
    <property type="entry name" value="HTH_1"/>
    <property type="match status" value="1"/>
</dbReference>
<dbReference type="FunFam" id="1.10.10.10:FF:000001">
    <property type="entry name" value="LysR family transcriptional regulator"/>
    <property type="match status" value="1"/>
</dbReference>
<name>A0A395JQS7_9GAMM</name>
<keyword evidence="3 6" id="KW-0238">DNA-binding</keyword>
<dbReference type="SUPFAM" id="SSF53850">
    <property type="entry name" value="Periplasmic binding protein-like II"/>
    <property type="match status" value="1"/>
</dbReference>
<dbReference type="FunFam" id="3.40.190.290:FF:000001">
    <property type="entry name" value="Transcriptional regulator, LysR family"/>
    <property type="match status" value="1"/>
</dbReference>
<evidence type="ECO:0000256" key="2">
    <source>
        <dbReference type="ARBA" id="ARBA00023015"/>
    </source>
</evidence>
<dbReference type="OrthoDB" id="9110639at2"/>
<organism evidence="6 7">
    <name type="scientific">Arenicella xantha</name>
    <dbReference type="NCBI Taxonomy" id="644221"/>
    <lineage>
        <taxon>Bacteria</taxon>
        <taxon>Pseudomonadati</taxon>
        <taxon>Pseudomonadota</taxon>
        <taxon>Gammaproteobacteria</taxon>
        <taxon>Arenicellales</taxon>
        <taxon>Arenicellaceae</taxon>
        <taxon>Arenicella</taxon>
    </lineage>
</organism>
<evidence type="ECO:0000313" key="7">
    <source>
        <dbReference type="Proteomes" id="UP000253083"/>
    </source>
</evidence>
<dbReference type="InterPro" id="IPR036390">
    <property type="entry name" value="WH_DNA-bd_sf"/>
</dbReference>
<dbReference type="EMBL" id="QNRT01000002">
    <property type="protein sequence ID" value="RBP51070.1"/>
    <property type="molecule type" value="Genomic_DNA"/>
</dbReference>
<feature type="domain" description="HTH lysR-type" evidence="5">
    <location>
        <begin position="1"/>
        <end position="59"/>
    </location>
</feature>
<evidence type="ECO:0000259" key="5">
    <source>
        <dbReference type="PROSITE" id="PS50931"/>
    </source>
</evidence>
<dbReference type="Pfam" id="PF03466">
    <property type="entry name" value="LysR_substrate"/>
    <property type="match status" value="1"/>
</dbReference>
<dbReference type="Proteomes" id="UP000253083">
    <property type="component" value="Unassembled WGS sequence"/>
</dbReference>
<dbReference type="GO" id="GO:0003700">
    <property type="term" value="F:DNA-binding transcription factor activity"/>
    <property type="evidence" value="ECO:0007669"/>
    <property type="project" value="InterPro"/>
</dbReference>
<comment type="similarity">
    <text evidence="1">Belongs to the LysR transcriptional regulatory family.</text>
</comment>
<dbReference type="FunCoup" id="A0A395JQS7">
    <property type="interactions" value="19"/>
</dbReference>
<dbReference type="InterPro" id="IPR000847">
    <property type="entry name" value="LysR_HTH_N"/>
</dbReference>
<dbReference type="Gene3D" id="1.10.10.10">
    <property type="entry name" value="Winged helix-like DNA-binding domain superfamily/Winged helix DNA-binding domain"/>
    <property type="match status" value="1"/>
</dbReference>
<sequence>MNQLNAMRVFRRVVELNGFSAAARELGISNAAISKNVSDLEAHLGAQLLVRTTRRLSVTEVGDAYYRRCVAILQDLEEADLTAASNSCEPRGRLRVNAPMSFGLLHVAPLVSEFLFQYQDIEVELVLDDHVVDLIEGDFDVGLRVGSALQDSTLVSRHLSSVERVLCGAPEYFERFGRPQAPIDLHRHRCLVYSLSSSPKTWLFSKAGEIQSVDVTGPLIVNNSLALRDALTTGVGISLIPTFIVSQELASGTLVQTLPDFQPTPQSLYVVYPQAKYVAQKIRTFVDFMADRFAGDSHLGS</sequence>
<dbReference type="InParanoid" id="A0A395JQS7"/>
<proteinExistence type="inferred from homology"/>
<dbReference type="GO" id="GO:0003677">
    <property type="term" value="F:DNA binding"/>
    <property type="evidence" value="ECO:0007669"/>
    <property type="project" value="UniProtKB-KW"/>
</dbReference>
<dbReference type="PANTHER" id="PTHR30537">
    <property type="entry name" value="HTH-TYPE TRANSCRIPTIONAL REGULATOR"/>
    <property type="match status" value="1"/>
</dbReference>
<dbReference type="PRINTS" id="PR00039">
    <property type="entry name" value="HTHLYSR"/>
</dbReference>
<keyword evidence="7" id="KW-1185">Reference proteome</keyword>
<evidence type="ECO:0000256" key="4">
    <source>
        <dbReference type="ARBA" id="ARBA00023163"/>
    </source>
</evidence>
<dbReference type="InterPro" id="IPR058163">
    <property type="entry name" value="LysR-type_TF_proteobact-type"/>
</dbReference>
<keyword evidence="2" id="KW-0805">Transcription regulation</keyword>
<dbReference type="SUPFAM" id="SSF46785">
    <property type="entry name" value="Winged helix' DNA-binding domain"/>
    <property type="match status" value="1"/>
</dbReference>
<dbReference type="AlphaFoldDB" id="A0A395JQS7"/>
<dbReference type="InterPro" id="IPR005119">
    <property type="entry name" value="LysR_subst-bd"/>
</dbReference>
<protein>
    <submittedName>
        <fullName evidence="6">DNA-binding transcriptional LysR family regulator</fullName>
    </submittedName>
</protein>
<dbReference type="Gene3D" id="3.40.190.290">
    <property type="match status" value="1"/>
</dbReference>
<evidence type="ECO:0000256" key="3">
    <source>
        <dbReference type="ARBA" id="ARBA00023125"/>
    </source>
</evidence>
<evidence type="ECO:0000256" key="1">
    <source>
        <dbReference type="ARBA" id="ARBA00009437"/>
    </source>
</evidence>
<dbReference type="RefSeq" id="WP_113953867.1">
    <property type="nucleotide sequence ID" value="NZ_QNRT01000002.1"/>
</dbReference>
<gene>
    <name evidence="6" type="ORF">DFR28_102489</name>
</gene>
<dbReference type="InterPro" id="IPR036388">
    <property type="entry name" value="WH-like_DNA-bd_sf"/>
</dbReference>
<comment type="caution">
    <text evidence="6">The sequence shown here is derived from an EMBL/GenBank/DDBJ whole genome shotgun (WGS) entry which is preliminary data.</text>
</comment>
<dbReference type="PROSITE" id="PS50931">
    <property type="entry name" value="HTH_LYSR"/>
    <property type="match status" value="1"/>
</dbReference>
<dbReference type="PANTHER" id="PTHR30537:SF5">
    <property type="entry name" value="HTH-TYPE TRANSCRIPTIONAL ACTIVATOR TTDR-RELATED"/>
    <property type="match status" value="1"/>
</dbReference>
<accession>A0A395JQS7</accession>
<keyword evidence="4" id="KW-0804">Transcription</keyword>
<evidence type="ECO:0000313" key="6">
    <source>
        <dbReference type="EMBL" id="RBP51070.1"/>
    </source>
</evidence>